<organism evidence="7 8">
    <name type="scientific">Triparma laevis f. inornata</name>
    <dbReference type="NCBI Taxonomy" id="1714386"/>
    <lineage>
        <taxon>Eukaryota</taxon>
        <taxon>Sar</taxon>
        <taxon>Stramenopiles</taxon>
        <taxon>Ochrophyta</taxon>
        <taxon>Bolidophyceae</taxon>
        <taxon>Parmales</taxon>
        <taxon>Triparmaceae</taxon>
        <taxon>Triparma</taxon>
    </lineage>
</organism>
<evidence type="ECO:0000313" key="8">
    <source>
        <dbReference type="Proteomes" id="UP001162640"/>
    </source>
</evidence>
<proteinExistence type="predicted"/>
<protein>
    <recommendedName>
        <fullName evidence="6">LNR domain-containing protein</fullName>
    </recommendedName>
</protein>
<keyword evidence="5" id="KW-1133">Transmembrane helix</keyword>
<keyword evidence="2" id="KW-1015">Disulfide bond</keyword>
<feature type="compositionally biased region" description="Polar residues" evidence="4">
    <location>
        <begin position="1345"/>
        <end position="1355"/>
    </location>
</feature>
<evidence type="ECO:0000256" key="3">
    <source>
        <dbReference type="ARBA" id="ARBA00023180"/>
    </source>
</evidence>
<feature type="compositionally biased region" description="Low complexity" evidence="4">
    <location>
        <begin position="1359"/>
        <end position="1378"/>
    </location>
</feature>
<keyword evidence="3" id="KW-0325">Glycoprotein</keyword>
<sequence length="1835" mass="203302">MGSDNNNLLDMRSESSGGTEKKPKLGFCSSCCNSFNRWILSEIDDRIPLPMLNIWNDINSTVRIATVFTIIAFLYFLTNIIYTAFTTEVISNYVSLDNVNKQMFFLSLPSWFPLISGDIYCFSNITCQQVPIPISDTFYMDTQGKWSSEHTFTAAKSSVKVDMRGFERGNKGYKEALINLKSAVDDVMDNMKHQPAYQNILEMMYFQKAETYNYTKVKEQEDKSMKEVTVERQDFNAQFNVDFRELLNPGESAQLFLESTCLPGSSSMFALEMSMNPNFASKISKGDEGMITLELNPPSGTQACFPGASQALGTKGSKVRCEMYFDVNVVTLASAINLQLEKAYANASTTDADILEIKKKHFVSAAARVHSEQIKAKVKGDKPTTKITLGIPKWSAKAYSAQTQVIFAPKDLSKDHYKKGDYMNTYGPQNVSKFDDFAYIITSGAEHMFLPNVTAWVDDCNQPCEVSSTFEECEAMDYSLELGLYKYMYNERLQQFTSPTTTFLQDPTTPDEFFGTKAFTNGLECGNMGKKAPQDICSEFEDCFSQMVFDENGALVIQEESEADAGGWWENYDDDYATWYQETYHPGASEGGGDTCGPIGDGKGYLSFDLSTEKGEVASEARIATCYNNYKEFSLSKDLGKSLAGALGRGEYCEWSMDPPMCIKSFIGDGWCDKENNNPCCNWDGGDCCPETCTDEGKPYECGQAGYRCAARSQCKDSLGVSIDKCTCHKSCAECRSEETFTPGMPWPVMEWQCSKCYAGDIKKVWDEDQGMLVVDTDPDSTKAGLCEDGDGRPNAWLKKTDALMCYSNFPMFFEQYSGKEPVEDANTGTSSGDCMPPWAAKPSEFVDPSAAASNSCWDTGRANDDEWINDQQYYWQGPETIMVEEMCTSLVRDSPSITDIPKQFNFLDTTRSNSTCRRTGKPFDSGNGQYCSGTKEAPIKGPTAEETNTTVIFRGDLDFQNKTIFGFQSPESVFKLTFDEKMLTARGADRHFVRISTCSDKFDDRRGGYMDDTELFIYNGRTQKLEAYNDECFSKHLKYRDMNDNRKGMKSCKGTSLSCASISLESDTEYYAVVTRYCDDYWGYDCVPRKPDGTAELGKMKFDLKVEISTDMKYYEGDKVFAEEEEEIDPCMDDCLASVDWLIAYDECDRWWVMYDECHADCPASVTKQLEDDMDKCEASFSGDDEFGYYGYDDDYPGYGGDDEWMDYGGWDDDYGDYGDYGDWNDDYEGGDYGSDSCGGTCWYENDFLDLYYTIDSSYECSDDQKTALKALPCLAECDDEAAKDEFISWNVWPCATYEESEGDDYFYGWDDDDNNGMSNDDNSMGSNDDNGMGSNDDNGMGSTDDNGMGSTDDNGMGSTDDNGMGSNDDNGMGSNDDGLRRLDGAPDCVSNTGCNTDTLSGPTCFGVSALAICVRDEGSACEETDIQFVEAYAASICGDNSPSNDDTGMGSNDDNGMGSNDDNGGDVLGPTDATATGLAGACHMAVEACKADARGCKMIGDLIKEFAKDWDKVKIPVGVYATDAENGYPLIKHVQGQLAGKSLMMDDRTWTTFYSKHAEWNKPEYAAAPASVYLLSQVYDNCFSEFATNEFTYMMRLSGGDRILNENYMKAEGLHCRNPFADSMEEEASASSKSGGSSFTKKSAIDINARLNEPTRLVEQYFTCKEVGKANPGAVLGSSITLAGVFAASITSIFVILITKYHLHVKKDKRVDSDFTDNEVTVILRVIAMKELERIGGLNGRKGGAAEIAGVEKVIGYVKGADGKERRANLAERSGDLMPPMRVRLNTEDKGNLAEFGRGMPTPELVKNPMAAGKPKKGGEIALRTMGSSEAQL</sequence>
<dbReference type="InterPro" id="IPR000800">
    <property type="entry name" value="Notch_dom"/>
</dbReference>
<keyword evidence="5" id="KW-0812">Transmembrane</keyword>
<evidence type="ECO:0000256" key="2">
    <source>
        <dbReference type="ARBA" id="ARBA00023157"/>
    </source>
</evidence>
<feature type="region of interest" description="Disordered" evidence="4">
    <location>
        <begin position="1"/>
        <end position="23"/>
    </location>
</feature>
<feature type="compositionally biased region" description="Polar residues" evidence="4">
    <location>
        <begin position="1"/>
        <end position="18"/>
    </location>
</feature>
<feature type="compositionally biased region" description="Low complexity" evidence="4">
    <location>
        <begin position="1445"/>
        <end position="1464"/>
    </location>
</feature>
<keyword evidence="1" id="KW-0677">Repeat</keyword>
<dbReference type="SMART" id="SM00004">
    <property type="entry name" value="NL"/>
    <property type="match status" value="1"/>
</dbReference>
<evidence type="ECO:0000256" key="4">
    <source>
        <dbReference type="SAM" id="MobiDB-lite"/>
    </source>
</evidence>
<evidence type="ECO:0000313" key="7">
    <source>
        <dbReference type="EMBL" id="GMH87051.1"/>
    </source>
</evidence>
<feature type="transmembrane region" description="Helical" evidence="5">
    <location>
        <begin position="1676"/>
        <end position="1701"/>
    </location>
</feature>
<feature type="region of interest" description="Disordered" evidence="4">
    <location>
        <begin position="1445"/>
        <end position="1468"/>
    </location>
</feature>
<evidence type="ECO:0000256" key="1">
    <source>
        <dbReference type="ARBA" id="ARBA00022737"/>
    </source>
</evidence>
<feature type="compositionally biased region" description="Low complexity" evidence="4">
    <location>
        <begin position="1317"/>
        <end position="1344"/>
    </location>
</feature>
<reference evidence="8" key="1">
    <citation type="journal article" date="2023" name="Commun. Biol.">
        <title>Genome analysis of Parmales, the sister group of diatoms, reveals the evolutionary specialization of diatoms from phago-mixotrophs to photoautotrophs.</title>
        <authorList>
            <person name="Ban H."/>
            <person name="Sato S."/>
            <person name="Yoshikawa S."/>
            <person name="Yamada K."/>
            <person name="Nakamura Y."/>
            <person name="Ichinomiya M."/>
            <person name="Sato N."/>
            <person name="Blanc-Mathieu R."/>
            <person name="Endo H."/>
            <person name="Kuwata A."/>
            <person name="Ogata H."/>
        </authorList>
    </citation>
    <scope>NUCLEOTIDE SEQUENCE [LARGE SCALE GENOMIC DNA]</scope>
</reference>
<evidence type="ECO:0000256" key="5">
    <source>
        <dbReference type="SAM" id="Phobius"/>
    </source>
</evidence>
<dbReference type="EMBL" id="BLQM01000387">
    <property type="protein sequence ID" value="GMH87051.1"/>
    <property type="molecule type" value="Genomic_DNA"/>
</dbReference>
<feature type="region of interest" description="Disordered" evidence="4">
    <location>
        <begin position="1308"/>
        <end position="1381"/>
    </location>
</feature>
<keyword evidence="5" id="KW-0472">Membrane</keyword>
<feature type="transmembrane region" description="Helical" evidence="5">
    <location>
        <begin position="64"/>
        <end position="85"/>
    </location>
</feature>
<comment type="caution">
    <text evidence="7">The sequence shown here is derived from an EMBL/GenBank/DDBJ whole genome shotgun (WGS) entry which is preliminary data.</text>
</comment>
<feature type="domain" description="LNR" evidence="6">
    <location>
        <begin position="655"/>
        <end position="689"/>
    </location>
</feature>
<gene>
    <name evidence="7" type="ORF">TL16_g10734</name>
</gene>
<name>A0A9W7BAG4_9STRA</name>
<evidence type="ECO:0000259" key="6">
    <source>
        <dbReference type="SMART" id="SM00004"/>
    </source>
</evidence>
<accession>A0A9W7BAG4</accession>
<dbReference type="Proteomes" id="UP001162640">
    <property type="component" value="Unassembled WGS sequence"/>
</dbReference>